<keyword evidence="4" id="KW-1015">Disulfide bond</keyword>
<evidence type="ECO:0000256" key="2">
    <source>
        <dbReference type="ARBA" id="ARBA00022729"/>
    </source>
</evidence>
<evidence type="ECO:0000256" key="1">
    <source>
        <dbReference type="ARBA" id="ARBA00022487"/>
    </source>
</evidence>
<dbReference type="AlphaFoldDB" id="A0A9W9G948"/>
<keyword evidence="2" id="KW-0732">Signal</keyword>
<dbReference type="OrthoDB" id="3039123at2759"/>
<evidence type="ECO:0000256" key="5">
    <source>
        <dbReference type="RuleBase" id="RU361238"/>
    </source>
</evidence>
<dbReference type="RefSeq" id="XP_056515437.1">
    <property type="nucleotide sequence ID" value="XM_056650587.1"/>
</dbReference>
<dbReference type="EMBL" id="JAPMSZ010000001">
    <property type="protein sequence ID" value="KAJ5114244.1"/>
    <property type="molecule type" value="Genomic_DNA"/>
</dbReference>
<reference evidence="6" key="2">
    <citation type="journal article" date="2023" name="IMA Fungus">
        <title>Comparative genomic study of the Penicillium genus elucidates a diverse pangenome and 15 lateral gene transfer events.</title>
        <authorList>
            <person name="Petersen C."/>
            <person name="Sorensen T."/>
            <person name="Nielsen M.R."/>
            <person name="Sondergaard T.E."/>
            <person name="Sorensen J.L."/>
            <person name="Fitzpatrick D.A."/>
            <person name="Frisvad J.C."/>
            <person name="Nielsen K.L."/>
        </authorList>
    </citation>
    <scope>NUCLEOTIDE SEQUENCE</scope>
    <source>
        <strain evidence="6">IBT 34128</strain>
    </source>
</reference>
<dbReference type="GO" id="GO:0052689">
    <property type="term" value="F:carboxylic ester hydrolase activity"/>
    <property type="evidence" value="ECO:0007669"/>
    <property type="project" value="UniProtKB-KW"/>
</dbReference>
<dbReference type="PANTHER" id="PTHR33938:SF16">
    <property type="entry name" value="CARBOXYLIC ESTER HYDROLASE"/>
    <property type="match status" value="1"/>
</dbReference>
<dbReference type="Pfam" id="PF07519">
    <property type="entry name" value="Tannase"/>
    <property type="match status" value="2"/>
</dbReference>
<reference evidence="6" key="1">
    <citation type="submission" date="2022-11" db="EMBL/GenBank/DDBJ databases">
        <authorList>
            <person name="Petersen C."/>
        </authorList>
    </citation>
    <scope>NUCLEOTIDE SEQUENCE</scope>
    <source>
        <strain evidence="6">IBT 34128</strain>
    </source>
</reference>
<sequence>MQAVITRYSWNSGYQYQRSFRNVGSPPVVGGLLLTLALLLSPGMSCTALPLASQAGASEASPNSSKTLFCLPTAQSTVTRSTCLDTKPSTNLLLIGKAFTKRFFGVKDKLYAYYQGCSEGGREGWSQVQRYATEWDGAVIGAPAMRYGQQQVNHLYPDVVEHTLGYYPHPCELEKIMNLTITACDTLDGRKDGVVARTDLCKLHFNINSTIGAHYSCAASSSTTQLKKRVSLNSTTPAQNGTMSLKGAAVASKMPEGLHTLDRKRAYIWYQPTAAFDDAQTRYNSKTGKWGLDITSLGGEWTTMPDLTAFQAAGGKILTVHGESDSSIPAGSSVHYHESVRRAMYPESSYQDGSRAMADCDGPFPQTTLETLIAWVEKGQAPDRLNATVLQGQNKGEKQQLCT</sequence>
<evidence type="ECO:0000256" key="3">
    <source>
        <dbReference type="ARBA" id="ARBA00022801"/>
    </source>
</evidence>
<dbReference type="InterPro" id="IPR011118">
    <property type="entry name" value="Tannase/feruloyl_esterase"/>
</dbReference>
<name>A0A9W9G948_9EURO</name>
<comment type="caution">
    <text evidence="6">The sequence shown here is derived from an EMBL/GenBank/DDBJ whole genome shotgun (WGS) entry which is preliminary data.</text>
</comment>
<gene>
    <name evidence="6" type="ORF">NUU61_000003</name>
</gene>
<dbReference type="PANTHER" id="PTHR33938">
    <property type="entry name" value="FERULOYL ESTERASE B-RELATED"/>
    <property type="match status" value="1"/>
</dbReference>
<evidence type="ECO:0000313" key="6">
    <source>
        <dbReference type="EMBL" id="KAJ5114244.1"/>
    </source>
</evidence>
<proteinExistence type="inferred from homology"/>
<protein>
    <recommendedName>
        <fullName evidence="5">Carboxylic ester hydrolase</fullName>
        <ecNumber evidence="5">3.1.1.-</ecNumber>
    </recommendedName>
</protein>
<dbReference type="EC" id="3.1.1.-" evidence="5"/>
<dbReference type="GeneID" id="81389755"/>
<organism evidence="6 7">
    <name type="scientific">Penicillium alfredii</name>
    <dbReference type="NCBI Taxonomy" id="1506179"/>
    <lineage>
        <taxon>Eukaryota</taxon>
        <taxon>Fungi</taxon>
        <taxon>Dikarya</taxon>
        <taxon>Ascomycota</taxon>
        <taxon>Pezizomycotina</taxon>
        <taxon>Eurotiomycetes</taxon>
        <taxon>Eurotiomycetidae</taxon>
        <taxon>Eurotiales</taxon>
        <taxon>Aspergillaceae</taxon>
        <taxon>Penicillium</taxon>
    </lineage>
</organism>
<comment type="similarity">
    <text evidence="5">Belongs to the tannase family.</text>
</comment>
<dbReference type="Proteomes" id="UP001141434">
    <property type="component" value="Unassembled WGS sequence"/>
</dbReference>
<keyword evidence="1" id="KW-0719">Serine esterase</keyword>
<accession>A0A9W9G948</accession>
<keyword evidence="3 5" id="KW-0378">Hydrolase</keyword>
<keyword evidence="7" id="KW-1185">Reference proteome</keyword>
<evidence type="ECO:0000313" key="7">
    <source>
        <dbReference type="Proteomes" id="UP001141434"/>
    </source>
</evidence>
<evidence type="ECO:0000256" key="4">
    <source>
        <dbReference type="ARBA" id="ARBA00023157"/>
    </source>
</evidence>